<feature type="region of interest" description="Disordered" evidence="1">
    <location>
        <begin position="1"/>
        <end position="40"/>
    </location>
</feature>
<evidence type="ECO:0000313" key="4">
    <source>
        <dbReference type="Proteomes" id="UP000555552"/>
    </source>
</evidence>
<dbReference type="CDD" id="cd02414">
    <property type="entry name" value="KH-II_Jag"/>
    <property type="match status" value="1"/>
</dbReference>
<dbReference type="PROSITE" id="PS51061">
    <property type="entry name" value="R3H"/>
    <property type="match status" value="1"/>
</dbReference>
<feature type="compositionally biased region" description="Low complexity" evidence="1">
    <location>
        <begin position="14"/>
        <end position="30"/>
    </location>
</feature>
<organism evidence="3 4">
    <name type="scientific">Pseudokineococcus marinus</name>
    <dbReference type="NCBI Taxonomy" id="351215"/>
    <lineage>
        <taxon>Bacteria</taxon>
        <taxon>Bacillati</taxon>
        <taxon>Actinomycetota</taxon>
        <taxon>Actinomycetes</taxon>
        <taxon>Kineosporiales</taxon>
        <taxon>Kineosporiaceae</taxon>
        <taxon>Pseudokineococcus</taxon>
    </lineage>
</organism>
<proteinExistence type="predicted"/>
<dbReference type="EMBL" id="JABEMA010000250">
    <property type="protein sequence ID" value="NNH24061.1"/>
    <property type="molecule type" value="Genomic_DNA"/>
</dbReference>
<dbReference type="CDD" id="cd02644">
    <property type="entry name" value="R3H_jag"/>
    <property type="match status" value="1"/>
</dbReference>
<dbReference type="PANTHER" id="PTHR35800:SF1">
    <property type="entry name" value="RNA-BINDING PROTEIN KHPB"/>
    <property type="match status" value="1"/>
</dbReference>
<dbReference type="InterPro" id="IPR001374">
    <property type="entry name" value="R3H_dom"/>
</dbReference>
<dbReference type="RefSeq" id="WP_171203832.1">
    <property type="nucleotide sequence ID" value="NZ_BAAANP010000030.1"/>
</dbReference>
<dbReference type="InterPro" id="IPR039247">
    <property type="entry name" value="KhpB"/>
</dbReference>
<evidence type="ECO:0000256" key="1">
    <source>
        <dbReference type="SAM" id="MobiDB-lite"/>
    </source>
</evidence>
<evidence type="ECO:0000313" key="3">
    <source>
        <dbReference type="EMBL" id="NNH24061.1"/>
    </source>
</evidence>
<dbReference type="SUPFAM" id="SSF82708">
    <property type="entry name" value="R3H domain"/>
    <property type="match status" value="1"/>
</dbReference>
<dbReference type="GO" id="GO:0003677">
    <property type="term" value="F:DNA binding"/>
    <property type="evidence" value="ECO:0007669"/>
    <property type="project" value="UniProtKB-KW"/>
</dbReference>
<dbReference type="Proteomes" id="UP000555552">
    <property type="component" value="Unassembled WGS sequence"/>
</dbReference>
<sequence>MTTEGSTDGAAVDAPAAETGEGTRTGTGEEAPTRRARLEEEGDVAADYLEELLDIADLDGDLDIDVEDGRASVSVLEDDAAPGSLRRLVGDDGRVLEALQELTRLAVQARTGERSRLVLDVAGYRAQRRVVLTGLANEAVEQARAGGEAVHLEPMNPYERKIVHDAVAEAGLRSESEGVAADRHVVVTAAS</sequence>
<keyword evidence="4" id="KW-1185">Reference proteome</keyword>
<dbReference type="InterPro" id="IPR015946">
    <property type="entry name" value="KH_dom-like_a/b"/>
</dbReference>
<keyword evidence="3" id="KW-0238">DNA-binding</keyword>
<dbReference type="SMART" id="SM00393">
    <property type="entry name" value="R3H"/>
    <property type="match status" value="1"/>
</dbReference>
<reference evidence="3 4" key="1">
    <citation type="submission" date="2020-05" db="EMBL/GenBank/DDBJ databases">
        <title>MicrobeNet Type strains.</title>
        <authorList>
            <person name="Nicholson A.C."/>
        </authorList>
    </citation>
    <scope>NUCLEOTIDE SEQUENCE [LARGE SCALE GENOMIC DNA]</scope>
    <source>
        <strain evidence="3 4">JCM 14547</strain>
    </source>
</reference>
<dbReference type="InterPro" id="IPR036867">
    <property type="entry name" value="R3H_dom_sf"/>
</dbReference>
<dbReference type="AlphaFoldDB" id="A0A849BN24"/>
<dbReference type="Pfam" id="PF01424">
    <property type="entry name" value="R3H"/>
    <property type="match status" value="1"/>
</dbReference>
<comment type="caution">
    <text evidence="3">The sequence shown here is derived from an EMBL/GenBank/DDBJ whole genome shotgun (WGS) entry which is preliminary data.</text>
</comment>
<dbReference type="InterPro" id="IPR034079">
    <property type="entry name" value="R3H_KhpB"/>
</dbReference>
<dbReference type="Gene3D" id="3.30.1370.50">
    <property type="entry name" value="R3H-like domain"/>
    <property type="match status" value="1"/>
</dbReference>
<feature type="domain" description="R3H" evidence="2">
    <location>
        <begin position="126"/>
        <end position="191"/>
    </location>
</feature>
<dbReference type="Gene3D" id="3.30.300.20">
    <property type="match status" value="1"/>
</dbReference>
<dbReference type="GO" id="GO:0003723">
    <property type="term" value="F:RNA binding"/>
    <property type="evidence" value="ECO:0007669"/>
    <property type="project" value="InterPro"/>
</dbReference>
<evidence type="ECO:0000259" key="2">
    <source>
        <dbReference type="PROSITE" id="PS51061"/>
    </source>
</evidence>
<protein>
    <submittedName>
        <fullName evidence="3">Single-stranded DNA-binding protein</fullName>
    </submittedName>
</protein>
<dbReference type="PANTHER" id="PTHR35800">
    <property type="entry name" value="PROTEIN JAG"/>
    <property type="match status" value="1"/>
</dbReference>
<name>A0A849BN24_9ACTN</name>
<accession>A0A849BN24</accession>
<dbReference type="InterPro" id="IPR038008">
    <property type="entry name" value="Jag_KH"/>
</dbReference>
<gene>
    <name evidence="3" type="ORF">HLB09_13370</name>
</gene>